<organism evidence="1 2">
    <name type="scientific">Pseudoalteromonas qingdaonensis</name>
    <dbReference type="NCBI Taxonomy" id="3131913"/>
    <lineage>
        <taxon>Bacteria</taxon>
        <taxon>Pseudomonadati</taxon>
        <taxon>Pseudomonadota</taxon>
        <taxon>Gammaproteobacteria</taxon>
        <taxon>Alteromonadales</taxon>
        <taxon>Pseudoalteromonadaceae</taxon>
        <taxon>Pseudoalteromonas</taxon>
    </lineage>
</organism>
<keyword evidence="2" id="KW-1185">Reference proteome</keyword>
<name>A0ABU9MXF2_9GAMM</name>
<sequence length="182" mass="20536">MLTANSNTLIVPCQPNDYTAQQSFMLTPSSSKRWVTQLSESGESLGGANNDDFTVTFNNNPDDPSIEKRQEARFIVHIEDSDWEFFGNGVEYVKNDSNCNYNVDSQLSEDKKQLTIVLRQVEPTIRYAGSDNSPLDKVIEVTPSPSAQPLTIGFRYTAKQLSSGRFYMSQDPRIIVERPKEQ</sequence>
<protein>
    <submittedName>
        <fullName evidence="1">Uncharacterized protein</fullName>
    </submittedName>
</protein>
<evidence type="ECO:0000313" key="1">
    <source>
        <dbReference type="EMBL" id="MEM0514972.1"/>
    </source>
</evidence>
<dbReference type="EMBL" id="JBCGCU010000005">
    <property type="protein sequence ID" value="MEM0514972.1"/>
    <property type="molecule type" value="Genomic_DNA"/>
</dbReference>
<reference evidence="1 2" key="1">
    <citation type="submission" date="2024-03" db="EMBL/GenBank/DDBJ databases">
        <title>Pseudoalteromonas qingdaonensis sp. nov., isolated from the intestines of marine benthic organisms.</title>
        <authorList>
            <person name="Lin X."/>
            <person name="Fang S."/>
            <person name="Hu X."/>
        </authorList>
    </citation>
    <scope>NUCLEOTIDE SEQUENCE [LARGE SCALE GENOMIC DNA]</scope>
    <source>
        <strain evidence="1 2">YIC-827</strain>
    </source>
</reference>
<dbReference type="Proteomes" id="UP001447008">
    <property type="component" value="Unassembled WGS sequence"/>
</dbReference>
<comment type="caution">
    <text evidence="1">The sequence shown here is derived from an EMBL/GenBank/DDBJ whole genome shotgun (WGS) entry which is preliminary data.</text>
</comment>
<evidence type="ECO:0000313" key="2">
    <source>
        <dbReference type="Proteomes" id="UP001447008"/>
    </source>
</evidence>
<proteinExistence type="predicted"/>
<gene>
    <name evidence="1" type="ORF">WCN91_05955</name>
</gene>
<dbReference type="RefSeq" id="WP_342677244.1">
    <property type="nucleotide sequence ID" value="NZ_JBCGCU010000005.1"/>
</dbReference>
<accession>A0ABU9MXF2</accession>